<evidence type="ECO:0000256" key="6">
    <source>
        <dbReference type="ARBA" id="ARBA00023136"/>
    </source>
</evidence>
<evidence type="ECO:0000313" key="12">
    <source>
        <dbReference type="EMBL" id="CAH2293623.1"/>
    </source>
</evidence>
<keyword evidence="4" id="KW-0677">Repeat</keyword>
<evidence type="ECO:0000256" key="2">
    <source>
        <dbReference type="ARBA" id="ARBA00022692"/>
    </source>
</evidence>
<name>A0AAD1SB29_PELCU</name>
<organism evidence="12 13">
    <name type="scientific">Pelobates cultripes</name>
    <name type="common">Western spadefoot toad</name>
    <dbReference type="NCBI Taxonomy" id="61616"/>
    <lineage>
        <taxon>Eukaryota</taxon>
        <taxon>Metazoa</taxon>
        <taxon>Chordata</taxon>
        <taxon>Craniata</taxon>
        <taxon>Vertebrata</taxon>
        <taxon>Euteleostomi</taxon>
        <taxon>Amphibia</taxon>
        <taxon>Batrachia</taxon>
        <taxon>Anura</taxon>
        <taxon>Pelobatoidea</taxon>
        <taxon>Pelobatidae</taxon>
        <taxon>Pelobates</taxon>
    </lineage>
</organism>
<keyword evidence="2 10" id="KW-0812">Transmembrane</keyword>
<gene>
    <name evidence="12" type="ORF">PECUL_23A003971</name>
</gene>
<evidence type="ECO:0000256" key="9">
    <source>
        <dbReference type="PROSITE-ProRule" id="PRU00302"/>
    </source>
</evidence>
<dbReference type="InterPro" id="IPR000436">
    <property type="entry name" value="Sushi_SCR_CCP_dom"/>
</dbReference>
<keyword evidence="9" id="KW-0768">Sushi</keyword>
<dbReference type="AlphaFoldDB" id="A0AAD1SB29"/>
<dbReference type="PANTHER" id="PTHR24051:SF5">
    <property type="entry name" value="SUSHI DOMAIN-CONTAINING PROTEIN 1"/>
    <property type="match status" value="1"/>
</dbReference>
<dbReference type="Pfam" id="PF00084">
    <property type="entry name" value="Sushi"/>
    <property type="match status" value="1"/>
</dbReference>
<dbReference type="Proteomes" id="UP001295444">
    <property type="component" value="Chromosome 05"/>
</dbReference>
<keyword evidence="6 10" id="KW-0472">Membrane</keyword>
<keyword evidence="13" id="KW-1185">Reference proteome</keyword>
<dbReference type="GO" id="GO:0016020">
    <property type="term" value="C:membrane"/>
    <property type="evidence" value="ECO:0007669"/>
    <property type="project" value="UniProtKB-SubCell"/>
</dbReference>
<dbReference type="CDD" id="cd00033">
    <property type="entry name" value="CCP"/>
    <property type="match status" value="1"/>
</dbReference>
<feature type="transmembrane region" description="Helical" evidence="10">
    <location>
        <begin position="740"/>
        <end position="763"/>
    </location>
</feature>
<keyword evidence="3" id="KW-0732">Signal</keyword>
<accession>A0AAD1SB29</accession>
<evidence type="ECO:0000313" key="13">
    <source>
        <dbReference type="Proteomes" id="UP001295444"/>
    </source>
</evidence>
<dbReference type="EMBL" id="OW240916">
    <property type="protein sequence ID" value="CAH2293623.1"/>
    <property type="molecule type" value="Genomic_DNA"/>
</dbReference>
<evidence type="ECO:0000256" key="10">
    <source>
        <dbReference type="SAM" id="Phobius"/>
    </source>
</evidence>
<evidence type="ECO:0000256" key="8">
    <source>
        <dbReference type="ARBA" id="ARBA00023180"/>
    </source>
</evidence>
<dbReference type="InterPro" id="IPR051622">
    <property type="entry name" value="R-tyr_protein_phosphatases"/>
</dbReference>
<dbReference type="Pfam" id="PF23144">
    <property type="entry name" value="Fn3_PTPRU"/>
    <property type="match status" value="1"/>
</dbReference>
<keyword evidence="8" id="KW-0325">Glycoprotein</keyword>
<proteinExistence type="predicted"/>
<evidence type="ECO:0000256" key="3">
    <source>
        <dbReference type="ARBA" id="ARBA00022729"/>
    </source>
</evidence>
<dbReference type="PROSITE" id="PS50923">
    <property type="entry name" value="SUSHI"/>
    <property type="match status" value="1"/>
</dbReference>
<dbReference type="SMART" id="SM00032">
    <property type="entry name" value="CCP"/>
    <property type="match status" value="1"/>
</dbReference>
<evidence type="ECO:0000259" key="11">
    <source>
        <dbReference type="PROSITE" id="PS50923"/>
    </source>
</evidence>
<evidence type="ECO:0000256" key="5">
    <source>
        <dbReference type="ARBA" id="ARBA00022989"/>
    </source>
</evidence>
<evidence type="ECO:0000256" key="1">
    <source>
        <dbReference type="ARBA" id="ARBA00004479"/>
    </source>
</evidence>
<dbReference type="InterPro" id="IPR057598">
    <property type="entry name" value="Fn3_PTPRU"/>
</dbReference>
<reference evidence="12" key="1">
    <citation type="submission" date="2022-03" db="EMBL/GenBank/DDBJ databases">
        <authorList>
            <person name="Alioto T."/>
            <person name="Alioto T."/>
            <person name="Gomez Garrido J."/>
        </authorList>
    </citation>
    <scope>NUCLEOTIDE SEQUENCE</scope>
</reference>
<comment type="subcellular location">
    <subcellularLocation>
        <location evidence="1">Membrane</location>
        <topology evidence="1">Single-pass type I membrane protein</topology>
    </subcellularLocation>
</comment>
<protein>
    <recommendedName>
        <fullName evidence="11">Sushi domain-containing protein</fullName>
    </recommendedName>
</protein>
<keyword evidence="5 10" id="KW-1133">Transmembrane helix</keyword>
<comment type="caution">
    <text evidence="9">Lacks conserved residue(s) required for the propagation of feature annotation.</text>
</comment>
<evidence type="ECO:0000256" key="4">
    <source>
        <dbReference type="ARBA" id="ARBA00022737"/>
    </source>
</evidence>
<feature type="domain" description="Sushi" evidence="11">
    <location>
        <begin position="171"/>
        <end position="230"/>
    </location>
</feature>
<dbReference type="Gene3D" id="2.10.70.10">
    <property type="entry name" value="Complement Module, domain 1"/>
    <property type="match status" value="1"/>
</dbReference>
<keyword evidence="7" id="KW-1015">Disulfide bond</keyword>
<dbReference type="InterPro" id="IPR035976">
    <property type="entry name" value="Sushi/SCR/CCP_sf"/>
</dbReference>
<evidence type="ECO:0000256" key="7">
    <source>
        <dbReference type="ARBA" id="ARBA00023157"/>
    </source>
</evidence>
<dbReference type="SUPFAM" id="SSF57535">
    <property type="entry name" value="Complement control module/SCR domain"/>
    <property type="match status" value="1"/>
</dbReference>
<sequence>MRTIMASRDGLIGVRPTVSGVSRVQGSTNWYVHRGGYLDCGRMADALVSIMSGSEVYKGLSQSKVGKYLRVHGIRSVRGVAVGSAVSYQQCRADVVEAELWTVDPHLSFNMLLQDYTAALSMEAYSCFGASTVIRLRVEMVLYFVVKMDTGWEVTLFAEMTNCVILCIGEVDCGMPSVIEHANMIWNNQTTLGNSAYYMCKPGFMQNGENNMSLCTAEAVWEELNMTCTVKEGLINNISIFNNTCIQWKKSIEILDWIILYKFSIFGTRWLQKDFVAVSTFNYTTDKTTLNVCLELLPETNYTVTITALSVDLPVTQMNLTLQTAMKGRFGNIVVFNGTCMQWTRSSNEEALLDIYTVFIHGRMWSLGYKLPNIIFNFSTNKKTPVLCLDLPPAAEYLINVTESSTDISNHVHLNISEDEHGNTTGSTLLNKVCLHWNKGMDDLQEVMKMDLREIRWYPVKLVPELFFNISTLENTSACLDLPAYTQPKVEMTETPHHQNNQSTAIYEERYFSNLTLLNETCLCWKRQSRIKEKYMIVIYGVRWYETNFIHKVIFNVTTKEEIPVLCLKLEPGTNYTVTLIPFLDQQHSAHINIMTNITDPPLPKQIFVAEHGPTPRLGFERVEHKYGPISSYQVFVINMVTVCSFTCESLEPVTYFSNKSKALGYITAEFFPHDISEHLEFSVGDRKYYGDFYNAPLARGKDYCIILRIISKLNKVRTQSCMVLTEIRDLHPIRHHVTVALLVSVVLIFIAIGFTFFMAWYCRR</sequence>
<dbReference type="PANTHER" id="PTHR24051">
    <property type="entry name" value="SUSHI DOMAIN-CONTAINING PROTEIN 1"/>
    <property type="match status" value="1"/>
</dbReference>